<name>A0A7J6PHF1_PEROL</name>
<sequence length="1096" mass="120958">MSRHSSDTLRKALQKKTAEGGCGYCVFSEASVLDFGVIRAHSETSLKVKIHNPTARRVLIRVLVEDGSPDLEGRDGEYFRRLGVRTDADIEALKADELDAYANSGAREEIDFTHLAKEDPLLSPCALCKCTAVASDSVQARCSINITPEVALVVPGETLLAKVHLKAGHKDERLQQFLHLRPFGWWQQKTGYETLVRSIEIQAEIQLPRVLLSTTNLNWDKAYAGIESEPQSIVLQNPTDLPTSFKWMQGEEDGKVHGGSVGRKPAAPADNKLMSIEFEPRSAARRHDSAPILIHGSAMLKCPDAVDQPVGLITVSAIIDGGEDEVALNFAPLEIMKDSTLKLLLTNTSAIPMQLEAWMLEYRPPPPQTLPEKDPEQSQEVTERTTRGGQMLLDDAHERIKFRGSTPSVSAPVSPTEHINGIYSIILSPSSSLLEPFATTELECTINSTAAFQMADKLCIRLDKMAEYRVPVTCRFFGCPLQIPSKQVAVDDEASPKMLSMGQLAFKQGASTRHLVVANCSNCAVELGWEVFANSAIERHVGRHTITAVDKGHTTESLRQWTRPGMALMVRARAARSMLVSALPDALPVVVSPSKALLPGRGSVKFTITMRGDCMGIQKYRLVGSGSYHVEPTESIQEREESSRLRRSMKTLVGITAEEEAGKGHLIPFWQMMASQVRQLGADAQAAQASKRSPSSKDHSESEAVKWAKAAAFVSGTKAGTVAVVACGEVIAPTLEVDKKADKDGKRRFQFFHHPHIASEEEQPWGIIPSPRACVKAYSSVRRIRPRRFEGDADAGREFYKIWPQETAVVSVEFVPPALGDLHLHADRPELDEAIEERMDNWRPAVDVLGCLVVDYPQDGEVTGRCKQERVELIATCTLPDLNVIVREEVHNEPPLVISPQVYVSPFETSSVVVDFGIRNVHSIVENVRELVAWRGPNVVVTVQLAAAQKGIKQELQGKTRLTMAEAETLRSADDASVFEISNEGGIVHGPTVPFRKLPLPAKLVGESVMPRAQQHFDSERYQPAKIQIRFRPKEAIFYRSRFRVHCLHGGRPTDVILQGCGSFDEQDDLRIDAGKDHFVFSLESKKPLQQHGLGM</sequence>
<gene>
    <name evidence="2" type="primary">DLEC1</name>
    <name evidence="2" type="ORF">FOZ60_004893</name>
</gene>
<proteinExistence type="predicted"/>
<dbReference type="Proteomes" id="UP000541610">
    <property type="component" value="Unassembled WGS sequence"/>
</dbReference>
<evidence type="ECO:0000256" key="1">
    <source>
        <dbReference type="SAM" id="MobiDB-lite"/>
    </source>
</evidence>
<dbReference type="OrthoDB" id="437542at2759"/>
<evidence type="ECO:0000313" key="2">
    <source>
        <dbReference type="EMBL" id="KAF4695402.1"/>
    </source>
</evidence>
<accession>A0A7J6PHF1</accession>
<dbReference type="GO" id="GO:0005929">
    <property type="term" value="C:cilium"/>
    <property type="evidence" value="ECO:0007669"/>
    <property type="project" value="TreeGrafter"/>
</dbReference>
<dbReference type="InterPro" id="IPR033304">
    <property type="entry name" value="DLEC1"/>
</dbReference>
<evidence type="ECO:0000313" key="3">
    <source>
        <dbReference type="Proteomes" id="UP000541610"/>
    </source>
</evidence>
<dbReference type="GO" id="GO:0005737">
    <property type="term" value="C:cytoplasm"/>
    <property type="evidence" value="ECO:0007669"/>
    <property type="project" value="TreeGrafter"/>
</dbReference>
<dbReference type="PANTHER" id="PTHR46348:SF1">
    <property type="entry name" value="DELETED IN LUNG AND ESOPHAGEAL CANCER PROTEIN 1"/>
    <property type="match status" value="1"/>
</dbReference>
<feature type="region of interest" description="Disordered" evidence="1">
    <location>
        <begin position="363"/>
        <end position="389"/>
    </location>
</feature>
<organism evidence="2 3">
    <name type="scientific">Perkinsus olseni</name>
    <name type="common">Perkinsus atlanticus</name>
    <dbReference type="NCBI Taxonomy" id="32597"/>
    <lineage>
        <taxon>Eukaryota</taxon>
        <taxon>Sar</taxon>
        <taxon>Alveolata</taxon>
        <taxon>Perkinsozoa</taxon>
        <taxon>Perkinsea</taxon>
        <taxon>Perkinsida</taxon>
        <taxon>Perkinsidae</taxon>
        <taxon>Perkinsus</taxon>
    </lineage>
</organism>
<dbReference type="PANTHER" id="PTHR46348">
    <property type="entry name" value="DELETED IN LUNG AND ESOPHAGEAL CANCER PROTEIN 1"/>
    <property type="match status" value="1"/>
</dbReference>
<comment type="caution">
    <text evidence="2">The sequence shown here is derived from an EMBL/GenBank/DDBJ whole genome shotgun (WGS) entry which is preliminary data.</text>
</comment>
<feature type="region of interest" description="Disordered" evidence="1">
    <location>
        <begin position="681"/>
        <end position="702"/>
    </location>
</feature>
<protein>
    <submittedName>
        <fullName evidence="2">Deleted in lung and esophageal cancer 1</fullName>
    </submittedName>
</protein>
<dbReference type="EMBL" id="JABANP010000021">
    <property type="protein sequence ID" value="KAF4695402.1"/>
    <property type="molecule type" value="Genomic_DNA"/>
</dbReference>
<dbReference type="AlphaFoldDB" id="A0A7J6PHF1"/>
<dbReference type="GO" id="GO:0015631">
    <property type="term" value="F:tubulin binding"/>
    <property type="evidence" value="ECO:0007669"/>
    <property type="project" value="TreeGrafter"/>
</dbReference>
<feature type="compositionally biased region" description="Basic and acidic residues" evidence="1">
    <location>
        <begin position="371"/>
        <end position="386"/>
    </location>
</feature>
<dbReference type="GO" id="GO:0008285">
    <property type="term" value="P:negative regulation of cell population proliferation"/>
    <property type="evidence" value="ECO:0007669"/>
    <property type="project" value="InterPro"/>
</dbReference>
<reference evidence="2 3" key="1">
    <citation type="submission" date="2020-04" db="EMBL/GenBank/DDBJ databases">
        <title>Perkinsus olseni comparative genomics.</title>
        <authorList>
            <person name="Bogema D.R."/>
        </authorList>
    </citation>
    <scope>NUCLEOTIDE SEQUENCE [LARGE SCALE GENOMIC DNA]</scope>
    <source>
        <strain evidence="2">00978-12</strain>
    </source>
</reference>